<evidence type="ECO:0000313" key="2">
    <source>
        <dbReference type="Proteomes" id="UP000325255"/>
    </source>
</evidence>
<protein>
    <recommendedName>
        <fullName evidence="3">ESX-1 secretion-associated protein</fullName>
    </recommendedName>
</protein>
<feature type="non-terminal residue" evidence="1">
    <location>
        <position position="103"/>
    </location>
</feature>
<proteinExistence type="predicted"/>
<accession>A0A5M6IHP8</accession>
<gene>
    <name evidence="1" type="ORF">F1189_32080</name>
</gene>
<organism evidence="1 2">
    <name type="scientific">Rhodovastum atsumiense</name>
    <dbReference type="NCBI Taxonomy" id="504468"/>
    <lineage>
        <taxon>Bacteria</taxon>
        <taxon>Pseudomonadati</taxon>
        <taxon>Pseudomonadota</taxon>
        <taxon>Alphaproteobacteria</taxon>
        <taxon>Acetobacterales</taxon>
        <taxon>Acetobacteraceae</taxon>
        <taxon>Rhodovastum</taxon>
    </lineage>
</organism>
<dbReference type="RefSeq" id="WP_203330802.1">
    <property type="nucleotide sequence ID" value="NZ_VWPK01000207.1"/>
</dbReference>
<keyword evidence="2" id="KW-1185">Reference proteome</keyword>
<dbReference type="EMBL" id="VWPK01000207">
    <property type="protein sequence ID" value="KAA5607754.1"/>
    <property type="molecule type" value="Genomic_DNA"/>
</dbReference>
<dbReference type="Proteomes" id="UP000325255">
    <property type="component" value="Unassembled WGS sequence"/>
</dbReference>
<sequence>MTTTPPAVPANDGVPTPEEVAAALAAAQAQLHAARSHPAYQGDPAYPIIQALIATVGGLQTLYDGLRTSTRQILTTAQRQQLELATAAHQQREQLNKDFAIQH</sequence>
<evidence type="ECO:0008006" key="3">
    <source>
        <dbReference type="Google" id="ProtNLM"/>
    </source>
</evidence>
<dbReference type="AlphaFoldDB" id="A0A5M6IHP8"/>
<comment type="caution">
    <text evidence="1">The sequence shown here is derived from an EMBL/GenBank/DDBJ whole genome shotgun (WGS) entry which is preliminary data.</text>
</comment>
<name>A0A5M6IHP8_9PROT</name>
<reference evidence="1 2" key="1">
    <citation type="submission" date="2019-09" db="EMBL/GenBank/DDBJ databases">
        <title>Genome sequence of Rhodovastum atsumiense, a diverse member of the Acetobacteraceae family of non-sulfur purple photosynthetic bacteria.</title>
        <authorList>
            <person name="Meyer T."/>
            <person name="Kyndt J."/>
        </authorList>
    </citation>
    <scope>NUCLEOTIDE SEQUENCE [LARGE SCALE GENOMIC DNA]</scope>
    <source>
        <strain evidence="1 2">DSM 21279</strain>
    </source>
</reference>
<evidence type="ECO:0000313" key="1">
    <source>
        <dbReference type="EMBL" id="KAA5607754.1"/>
    </source>
</evidence>